<keyword evidence="1" id="KW-0493">Microtubule</keyword>
<feature type="compositionally biased region" description="Polar residues" evidence="2">
    <location>
        <begin position="1025"/>
        <end position="1044"/>
    </location>
</feature>
<feature type="domain" description="CKK" evidence="3">
    <location>
        <begin position="1361"/>
        <end position="1496"/>
    </location>
</feature>
<dbReference type="Pfam" id="PF25532">
    <property type="entry name" value="CH_CAMSAP2_N"/>
    <property type="match status" value="1"/>
</dbReference>
<dbReference type="Proteomes" id="UP000321570">
    <property type="component" value="Unassembled WGS sequence"/>
</dbReference>
<feature type="compositionally biased region" description="Low complexity" evidence="2">
    <location>
        <begin position="1010"/>
        <end position="1023"/>
    </location>
</feature>
<dbReference type="InterPro" id="IPR011033">
    <property type="entry name" value="PRC_barrel-like_sf"/>
</dbReference>
<dbReference type="PROSITE" id="PS51508">
    <property type="entry name" value="CKK"/>
    <property type="match status" value="1"/>
</dbReference>
<comment type="domain">
    <text evidence="1">The CKK domain binds microtubules.</text>
</comment>
<feature type="compositionally biased region" description="Polar residues" evidence="2">
    <location>
        <begin position="1240"/>
        <end position="1254"/>
    </location>
</feature>
<feature type="compositionally biased region" description="Polar residues" evidence="2">
    <location>
        <begin position="522"/>
        <end position="545"/>
    </location>
</feature>
<feature type="compositionally biased region" description="Polar residues" evidence="2">
    <location>
        <begin position="1220"/>
        <end position="1231"/>
    </location>
</feature>
<dbReference type="PANTHER" id="PTHR21595">
    <property type="entry name" value="PATRONIN"/>
    <property type="match status" value="1"/>
</dbReference>
<dbReference type="GO" id="GO:0007026">
    <property type="term" value="P:negative regulation of microtubule depolymerization"/>
    <property type="evidence" value="ECO:0007669"/>
    <property type="project" value="TreeGrafter"/>
</dbReference>
<evidence type="ECO:0000313" key="4">
    <source>
        <dbReference type="EMBL" id="VUZ48812.1"/>
    </source>
</evidence>
<organism evidence="4 5">
    <name type="scientific">Hymenolepis diminuta</name>
    <name type="common">Rat tapeworm</name>
    <dbReference type="NCBI Taxonomy" id="6216"/>
    <lineage>
        <taxon>Eukaryota</taxon>
        <taxon>Metazoa</taxon>
        <taxon>Spiralia</taxon>
        <taxon>Lophotrochozoa</taxon>
        <taxon>Platyhelminthes</taxon>
        <taxon>Cestoda</taxon>
        <taxon>Eucestoda</taxon>
        <taxon>Cyclophyllidea</taxon>
        <taxon>Hymenolepididae</taxon>
        <taxon>Hymenolepis</taxon>
    </lineage>
</organism>
<dbReference type="GO" id="GO:0031122">
    <property type="term" value="P:cytoplasmic microtubule organization"/>
    <property type="evidence" value="ECO:0007669"/>
    <property type="project" value="TreeGrafter"/>
</dbReference>
<feature type="compositionally biased region" description="Polar residues" evidence="2">
    <location>
        <begin position="552"/>
        <end position="561"/>
    </location>
</feature>
<feature type="region of interest" description="Disordered" evidence="2">
    <location>
        <begin position="1010"/>
        <end position="1044"/>
    </location>
</feature>
<dbReference type="InterPro" id="IPR014797">
    <property type="entry name" value="CKK_CAMSAP"/>
</dbReference>
<feature type="compositionally biased region" description="Low complexity" evidence="2">
    <location>
        <begin position="1275"/>
        <end position="1285"/>
    </location>
</feature>
<protein>
    <recommendedName>
        <fullName evidence="3">CKK domain-containing protein</fullName>
    </recommendedName>
</protein>
<evidence type="ECO:0000256" key="1">
    <source>
        <dbReference type="PROSITE-ProRule" id="PRU00841"/>
    </source>
</evidence>
<keyword evidence="5" id="KW-1185">Reference proteome</keyword>
<proteinExistence type="inferred from homology"/>
<feature type="region of interest" description="Disordered" evidence="2">
    <location>
        <begin position="505"/>
        <end position="593"/>
    </location>
</feature>
<dbReference type="GO" id="GO:0051011">
    <property type="term" value="F:microtubule minus-end binding"/>
    <property type="evidence" value="ECO:0007669"/>
    <property type="project" value="TreeGrafter"/>
</dbReference>
<dbReference type="InterPro" id="IPR032940">
    <property type="entry name" value="CAMSAP"/>
</dbReference>
<feature type="region of interest" description="Disordered" evidence="2">
    <location>
        <begin position="640"/>
        <end position="901"/>
    </location>
</feature>
<sequence length="1522" mass="166461">MSENSPENSDLSIFSWIIGCAIPINASSVCKYLFDKNNLKPQLKSSLINCQLYAAALSHVYHSDKAKWRSFSSIYRQLQLYESEDLVDIKSLCDTLEESLGKNAFRQRTHAEFIENLMRLCMKKLAPFPLLECEIQQLAKGSLELESAINLSNLQQVDVNSPDFVKLYGRLLHAWLLAIAWITVPDLTQNLRPEGVQSDEIIQNLGLISLLSCASYYYRSKIATLLPPGSRSTLIKAPCLDTQLAALIERNEPMRRTACLKDDQSNAPRLFAILGGILEQKKVTSGRPEPPHISLITAALCALPHFVGSGEETFSNISALCSSAALFHWFTGSGWPKSTASQLAADEPRLATQKTSSSNQTALRNSVALQSLVRSSGGFAKKARPANPESIPAAVVDLTTVEQLVSSTTGDPLESIKSPEPIKDEGDLLSELACTAALAFVSSPNISSQSIKIYSKPQSSSQQRQSSETGNVSTNAFYLSKNHEVAKGAGGVSFTRIPANGTFKMASPSKNVPKSSIPRIDNNLTNKGQKSLSTSPRKGMISSTMPPAGVESSRNGKTNWSELARHQDEEKRSRSIAARPEATLMTSPTEVDGKSVSGVAALRLSLDQQRRTIEANRQRALRQGGRAAAQRNQAAFKALLHSSQKRRREGTNSEEPPSLAEEEEISQSDIPPEESVEEEGEEIVPEEVQEEEALSSSSPVAVDVEGTDMDDFSSSVPEQVEIMSNMEPGEFPIQCSSPPVMSSSPPEEDIPTPRVHRRPSPSSTSSPSIPSDELEAEEERRSISRRRNGKNSHSNHHHSRHREDYDQLTSSHHRSESRCSQCSHFTSQSKYDSLPRRRTHESHSRAYEENENDYEDYYGTLPPRRVTKPPKAARQPARSVKNYRTRGRDYFPEGPEDEEDAFVNETSSEVYWSTHIDRRRTSSNQRHRQRHLDALDSGEEFSYPATGSALPPRPHHLELNHLGKSAGTGLDALVIAELARSVTSLRSDIERLTAQQLSLRSDLREADFSRPVSSVHSSSRLHLANTPSGSTRAMWSSRTPLRYPSQNDVQEKMNLEPEIDREEEADGRVLTPSPDHVANENETAVETSSLLKEVKQANIASLAQPKSSEEVPTIPAKSISSEPEIKPAETLFISFENPSSERLQRARERLEARRAADRSRHSESAIRARIADREAQVMAEISAMARNTPSIPADGVVFTDVESENSGFPVHTTDGGDGVLSNSEGNSSTPPKSDRPSSVRPRQTSAATRKTSAGVTRRPTATAAAGGSGSDRVSRSASLTRSTARGSVTSSSGARPATGSRVTSTNGRRETASTTRQISASRSSAGRLSNGPSLSSLHRLENGEESTYSGPGLPIVGNCPQPKLFVKPKSKSNRQVIVNAISHCCLAGTVNEPAKKLALQELAAVDGSHFIVLFRDNRCQYRALYAFDFDTEELKFICGNGPRKITHTMCDKFFKYNSGAKQFSEITSTKHLSAVVDAITIQNSWWLRNPPSHSNAARAAAAANAATSNVPAATVATDFSKS</sequence>
<feature type="compositionally biased region" description="Acidic residues" evidence="2">
    <location>
        <begin position="660"/>
        <end position="693"/>
    </location>
</feature>
<feature type="region of interest" description="Disordered" evidence="2">
    <location>
        <begin position="1204"/>
        <end position="1353"/>
    </location>
</feature>
<accession>A0A564YNG3</accession>
<feature type="compositionally biased region" description="Polar residues" evidence="2">
    <location>
        <begin position="1300"/>
        <end position="1336"/>
    </location>
</feature>
<dbReference type="SMART" id="SM01051">
    <property type="entry name" value="CAMSAP_CKK"/>
    <property type="match status" value="1"/>
</dbReference>
<feature type="compositionally biased region" description="Low complexity" evidence="2">
    <location>
        <begin position="736"/>
        <end position="745"/>
    </location>
</feature>
<dbReference type="PANTHER" id="PTHR21595:SF0">
    <property type="entry name" value="PATRONIN"/>
    <property type="match status" value="1"/>
</dbReference>
<evidence type="ECO:0000256" key="2">
    <source>
        <dbReference type="SAM" id="MobiDB-lite"/>
    </source>
</evidence>
<dbReference type="GO" id="GO:0036449">
    <property type="term" value="C:microtubule minus-end"/>
    <property type="evidence" value="ECO:0007669"/>
    <property type="project" value="TreeGrafter"/>
</dbReference>
<evidence type="ECO:0000313" key="5">
    <source>
        <dbReference type="Proteomes" id="UP000321570"/>
    </source>
</evidence>
<feature type="compositionally biased region" description="Basic residues" evidence="2">
    <location>
        <begin position="783"/>
        <end position="800"/>
    </location>
</feature>
<feature type="compositionally biased region" description="Basic and acidic residues" evidence="2">
    <location>
        <begin position="563"/>
        <end position="573"/>
    </location>
</feature>
<feature type="compositionally biased region" description="Polar residues" evidence="2">
    <location>
        <begin position="818"/>
        <end position="831"/>
    </location>
</feature>
<reference evidence="4 5" key="1">
    <citation type="submission" date="2019-07" db="EMBL/GenBank/DDBJ databases">
        <authorList>
            <person name="Jastrzebski P J."/>
            <person name="Paukszto L."/>
            <person name="Jastrzebski P J."/>
        </authorList>
    </citation>
    <scope>NUCLEOTIDE SEQUENCE [LARGE SCALE GENOMIC DNA]</scope>
    <source>
        <strain evidence="4 5">WMS-il1</strain>
    </source>
</reference>
<dbReference type="EMBL" id="CABIJS010000310">
    <property type="protein sequence ID" value="VUZ48812.1"/>
    <property type="molecule type" value="Genomic_DNA"/>
</dbReference>
<comment type="similarity">
    <text evidence="1">Belongs to the CAMSAP1 family.</text>
</comment>
<dbReference type="Pfam" id="PF08683">
    <property type="entry name" value="CAMSAP_CKK"/>
    <property type="match status" value="1"/>
</dbReference>
<dbReference type="GO" id="GO:0005516">
    <property type="term" value="F:calmodulin binding"/>
    <property type="evidence" value="ECO:0007669"/>
    <property type="project" value="InterPro"/>
</dbReference>
<dbReference type="InterPro" id="IPR058042">
    <property type="entry name" value="CAMSAP_N"/>
</dbReference>
<dbReference type="SUPFAM" id="SSF50346">
    <property type="entry name" value="PRC-barrel domain"/>
    <property type="match status" value="1"/>
</dbReference>
<dbReference type="InterPro" id="IPR038209">
    <property type="entry name" value="CKK_dom_sf"/>
</dbReference>
<dbReference type="Gene3D" id="3.10.20.360">
    <property type="entry name" value="CKK domain"/>
    <property type="match status" value="1"/>
</dbReference>
<evidence type="ECO:0000259" key="3">
    <source>
        <dbReference type="PROSITE" id="PS51508"/>
    </source>
</evidence>
<gene>
    <name evidence="4" type="ORF">WMSIL1_LOCUS8026</name>
</gene>
<feature type="region of interest" description="Disordered" evidence="2">
    <location>
        <begin position="1057"/>
        <end position="1076"/>
    </location>
</feature>
<feature type="compositionally biased region" description="Low complexity" evidence="2">
    <location>
        <begin position="760"/>
        <end position="771"/>
    </location>
</feature>
<name>A0A564YNG3_HYMDI</name>